<evidence type="ECO:0000256" key="1">
    <source>
        <dbReference type="SAM" id="MobiDB-lite"/>
    </source>
</evidence>
<comment type="caution">
    <text evidence="2">The sequence shown here is derived from an EMBL/GenBank/DDBJ whole genome shotgun (WGS) entry which is preliminary data.</text>
</comment>
<evidence type="ECO:0000313" key="3">
    <source>
        <dbReference type="Proteomes" id="UP000719412"/>
    </source>
</evidence>
<dbReference type="EMBL" id="JABDTM020024414">
    <property type="protein sequence ID" value="KAH0814308.1"/>
    <property type="molecule type" value="Genomic_DNA"/>
</dbReference>
<feature type="region of interest" description="Disordered" evidence="1">
    <location>
        <begin position="110"/>
        <end position="131"/>
    </location>
</feature>
<dbReference type="Proteomes" id="UP000719412">
    <property type="component" value="Unassembled WGS sequence"/>
</dbReference>
<evidence type="ECO:0000313" key="2">
    <source>
        <dbReference type="EMBL" id="KAH0814308.1"/>
    </source>
</evidence>
<feature type="compositionally biased region" description="Basic and acidic residues" evidence="1">
    <location>
        <begin position="110"/>
        <end position="119"/>
    </location>
</feature>
<feature type="region of interest" description="Disordered" evidence="1">
    <location>
        <begin position="180"/>
        <end position="199"/>
    </location>
</feature>
<proteinExistence type="predicted"/>
<reference evidence="2" key="2">
    <citation type="submission" date="2021-08" db="EMBL/GenBank/DDBJ databases">
        <authorList>
            <person name="Eriksson T."/>
        </authorList>
    </citation>
    <scope>NUCLEOTIDE SEQUENCE</scope>
    <source>
        <strain evidence="2">Stoneville</strain>
        <tissue evidence="2">Whole head</tissue>
    </source>
</reference>
<gene>
    <name evidence="2" type="ORF">GEV33_008483</name>
</gene>
<accession>A0A8J6HIP4</accession>
<organism evidence="2 3">
    <name type="scientific">Tenebrio molitor</name>
    <name type="common">Yellow mealworm beetle</name>
    <dbReference type="NCBI Taxonomy" id="7067"/>
    <lineage>
        <taxon>Eukaryota</taxon>
        <taxon>Metazoa</taxon>
        <taxon>Ecdysozoa</taxon>
        <taxon>Arthropoda</taxon>
        <taxon>Hexapoda</taxon>
        <taxon>Insecta</taxon>
        <taxon>Pterygota</taxon>
        <taxon>Neoptera</taxon>
        <taxon>Endopterygota</taxon>
        <taxon>Coleoptera</taxon>
        <taxon>Polyphaga</taxon>
        <taxon>Cucujiformia</taxon>
        <taxon>Tenebrionidae</taxon>
        <taxon>Tenebrio</taxon>
    </lineage>
</organism>
<sequence length="199" mass="23351">MARPKSLRNIDTFRTNFIKDEALESVPVLGQQFNQLTRISFERDTYVRKKKLEVNVTHSMKEKGDKAHIRDVVRKAKKAGGCVWGKGERKWGRDFGRKMMIESVRGRDLGMEETRRESGKVFGQNGGKGKLQDTNRILKRKEKIMEKKEGEKYFQRNGCASEEVEMLRAKGRWMHVELSERHKDRQARKKGENQRIQIE</sequence>
<protein>
    <submittedName>
        <fullName evidence="2">Uncharacterized protein</fullName>
    </submittedName>
</protein>
<name>A0A8J6HIP4_TENMO</name>
<reference evidence="2" key="1">
    <citation type="journal article" date="2020" name="J Insects Food Feed">
        <title>The yellow mealworm (Tenebrio molitor) genome: a resource for the emerging insects as food and feed industry.</title>
        <authorList>
            <person name="Eriksson T."/>
            <person name="Andere A."/>
            <person name="Kelstrup H."/>
            <person name="Emery V."/>
            <person name="Picard C."/>
        </authorList>
    </citation>
    <scope>NUCLEOTIDE SEQUENCE</scope>
    <source>
        <strain evidence="2">Stoneville</strain>
        <tissue evidence="2">Whole head</tissue>
    </source>
</reference>
<dbReference type="AlphaFoldDB" id="A0A8J6HIP4"/>
<keyword evidence="3" id="KW-1185">Reference proteome</keyword>